<reference evidence="2 3" key="1">
    <citation type="journal article" date="2019" name="Int. J. Syst. Evol. Microbiol.">
        <title>The Global Catalogue of Microorganisms (GCM) 10K type strain sequencing project: providing services to taxonomists for standard genome sequencing and annotation.</title>
        <authorList>
            <consortium name="The Broad Institute Genomics Platform"/>
            <consortium name="The Broad Institute Genome Sequencing Center for Infectious Disease"/>
            <person name="Wu L."/>
            <person name="Ma J."/>
        </authorList>
    </citation>
    <scope>NUCLEOTIDE SEQUENCE [LARGE SCALE GENOMIC DNA]</scope>
    <source>
        <strain evidence="2 3">JCM 14559</strain>
    </source>
</reference>
<comment type="caution">
    <text evidence="2">The sequence shown here is derived from an EMBL/GenBank/DDBJ whole genome shotgun (WGS) entry which is preliminary data.</text>
</comment>
<dbReference type="Pfam" id="PF09995">
    <property type="entry name" value="MPAB_Lcp_cat"/>
    <property type="match status" value="1"/>
</dbReference>
<gene>
    <name evidence="2" type="ORF">GCM10009759_26320</name>
</gene>
<name>A0ABN2WQ56_9ACTN</name>
<organism evidence="2 3">
    <name type="scientific">Kitasatospora saccharophila</name>
    <dbReference type="NCBI Taxonomy" id="407973"/>
    <lineage>
        <taxon>Bacteria</taxon>
        <taxon>Bacillati</taxon>
        <taxon>Actinomycetota</taxon>
        <taxon>Actinomycetes</taxon>
        <taxon>Kitasatosporales</taxon>
        <taxon>Streptomycetaceae</taxon>
        <taxon>Kitasatospora</taxon>
    </lineage>
</organism>
<accession>A0ABN2WQ56</accession>
<proteinExistence type="predicted"/>
<evidence type="ECO:0000313" key="2">
    <source>
        <dbReference type="EMBL" id="GAA2096757.1"/>
    </source>
</evidence>
<feature type="domain" description="ER-bound oxygenase mpaB/mpaB'/Rubber oxygenase catalytic" evidence="1">
    <location>
        <begin position="69"/>
        <end position="294"/>
    </location>
</feature>
<sequence length="328" mass="35186">MSDGGIADGPTADGAGAVGRAGWRRPAELLRLRLLREINSTVHGADLHLERYDRPLGDPGLFGPDSVVWRVHGHPAGMLVGGFAALMLQSLHPVAMRAVAEHSDYRTDPVGRLHRTARFVSTTTLGSSAAAEAAISAVRRVHGYVRGRDAEGRPYRADDPDLLCWVHTAEVACFLAGYQVFAGQGKLTDRQCDDYLAEAAQTGQLLGADGVPLSRAGLARYLAGVRGALRVTPEALEAVALLRDFGRTRRERLAVRILTNAAIGLLPGWARRTLGIRRPWAVRRLWDRPLARLLGAVMVWACGLSPIRAAATARARTRASVPAGGGAR</sequence>
<dbReference type="InterPro" id="IPR018713">
    <property type="entry name" value="MPAB/Lcp_cat_dom"/>
</dbReference>
<evidence type="ECO:0000259" key="1">
    <source>
        <dbReference type="Pfam" id="PF09995"/>
    </source>
</evidence>
<dbReference type="EMBL" id="BAAANS010000014">
    <property type="protein sequence ID" value="GAA2096757.1"/>
    <property type="molecule type" value="Genomic_DNA"/>
</dbReference>
<dbReference type="RefSeq" id="WP_344552178.1">
    <property type="nucleotide sequence ID" value="NZ_BAAANS010000014.1"/>
</dbReference>
<dbReference type="Proteomes" id="UP001500897">
    <property type="component" value="Unassembled WGS sequence"/>
</dbReference>
<dbReference type="PANTHER" id="PTHR36151:SF3">
    <property type="entry name" value="ER-BOUND OXYGENASE MPAB_MPAB'_RUBBER OXYGENASE CATALYTIC DOMAIN-CONTAINING PROTEIN"/>
    <property type="match status" value="1"/>
</dbReference>
<dbReference type="PANTHER" id="PTHR36151">
    <property type="entry name" value="BLR2777 PROTEIN"/>
    <property type="match status" value="1"/>
</dbReference>
<evidence type="ECO:0000313" key="3">
    <source>
        <dbReference type="Proteomes" id="UP001500897"/>
    </source>
</evidence>
<protein>
    <submittedName>
        <fullName evidence="2">Oxygenase MpaB family protein</fullName>
    </submittedName>
</protein>
<keyword evidence="3" id="KW-1185">Reference proteome</keyword>